<name>A0A136A505_9ALTE</name>
<dbReference type="EMBL" id="LSNE01000003">
    <property type="protein sequence ID" value="KXI30301.1"/>
    <property type="molecule type" value="Genomic_DNA"/>
</dbReference>
<dbReference type="Proteomes" id="UP000070299">
    <property type="component" value="Unassembled WGS sequence"/>
</dbReference>
<dbReference type="AlphaFoldDB" id="A0A136A505"/>
<dbReference type="RefSeq" id="WP_082768765.1">
    <property type="nucleotide sequence ID" value="NZ_LSNE01000003.1"/>
</dbReference>
<gene>
    <name evidence="2" type="ORF">AX660_09995</name>
</gene>
<comment type="caution">
    <text evidence="2">The sequence shown here is derived from an EMBL/GenBank/DDBJ whole genome shotgun (WGS) entry which is preliminary data.</text>
</comment>
<protein>
    <submittedName>
        <fullName evidence="2">Uncharacterized protein</fullName>
    </submittedName>
</protein>
<keyword evidence="3" id="KW-1185">Reference proteome</keyword>
<sequence>MRLSLLLTLLLCLPVLPVKATVEFSPTCTIIYSLQRNAESYFIDEVTQLDAQLKRQNIHLIDLNNWYYEAPYLSVTGRERSLLRERYQLPANTNQAVVLDSKGFEISRHTGSVTLVTLVLACPE</sequence>
<proteinExistence type="predicted"/>
<evidence type="ECO:0000313" key="2">
    <source>
        <dbReference type="EMBL" id="KXI30301.1"/>
    </source>
</evidence>
<dbReference type="OrthoDB" id="6388536at2"/>
<feature type="signal peptide" evidence="1">
    <location>
        <begin position="1"/>
        <end position="20"/>
    </location>
</feature>
<feature type="chain" id="PRO_5007469480" evidence="1">
    <location>
        <begin position="21"/>
        <end position="124"/>
    </location>
</feature>
<dbReference type="STRING" id="1799789.AX660_09995"/>
<organism evidence="2 3">
    <name type="scientific">Paraglaciecola hydrolytica</name>
    <dbReference type="NCBI Taxonomy" id="1799789"/>
    <lineage>
        <taxon>Bacteria</taxon>
        <taxon>Pseudomonadati</taxon>
        <taxon>Pseudomonadota</taxon>
        <taxon>Gammaproteobacteria</taxon>
        <taxon>Alteromonadales</taxon>
        <taxon>Alteromonadaceae</taxon>
        <taxon>Paraglaciecola</taxon>
    </lineage>
</organism>
<reference evidence="3" key="1">
    <citation type="submission" date="2016-02" db="EMBL/GenBank/DDBJ databases">
        <authorList>
            <person name="Schultz-Johansen M."/>
            <person name="Glaring M.A."/>
            <person name="Bech P.K."/>
            <person name="Stougaard P."/>
        </authorList>
    </citation>
    <scope>NUCLEOTIDE SEQUENCE [LARGE SCALE GENOMIC DNA]</scope>
    <source>
        <strain evidence="3">S66</strain>
    </source>
</reference>
<evidence type="ECO:0000313" key="3">
    <source>
        <dbReference type="Proteomes" id="UP000070299"/>
    </source>
</evidence>
<evidence type="ECO:0000256" key="1">
    <source>
        <dbReference type="SAM" id="SignalP"/>
    </source>
</evidence>
<accession>A0A136A505</accession>
<keyword evidence="1" id="KW-0732">Signal</keyword>